<dbReference type="InterPro" id="IPR021874">
    <property type="entry name" value="Phage_Mu_Gp27"/>
</dbReference>
<protein>
    <submittedName>
        <fullName evidence="1">Phage protein Gp27 family protein</fullName>
    </submittedName>
</protein>
<dbReference type="RefSeq" id="WP_377801866.1">
    <property type="nucleotide sequence ID" value="NZ_JBHSLW010000127.1"/>
</dbReference>
<organism evidence="1 2">
    <name type="scientific">Bosea eneae</name>
    <dbReference type="NCBI Taxonomy" id="151454"/>
    <lineage>
        <taxon>Bacteria</taxon>
        <taxon>Pseudomonadati</taxon>
        <taxon>Pseudomonadota</taxon>
        <taxon>Alphaproteobacteria</taxon>
        <taxon>Hyphomicrobiales</taxon>
        <taxon>Boseaceae</taxon>
        <taxon>Bosea</taxon>
    </lineage>
</organism>
<dbReference type="Proteomes" id="UP001596053">
    <property type="component" value="Unassembled WGS sequence"/>
</dbReference>
<proteinExistence type="predicted"/>
<dbReference type="Pfam" id="PF11985">
    <property type="entry name" value="Phage_Mu_Gp27"/>
    <property type="match status" value="1"/>
</dbReference>
<name>A0ABW0J126_9HYPH</name>
<reference evidence="2" key="1">
    <citation type="journal article" date="2019" name="Int. J. Syst. Evol. Microbiol.">
        <title>The Global Catalogue of Microorganisms (GCM) 10K type strain sequencing project: providing services to taxonomists for standard genome sequencing and annotation.</title>
        <authorList>
            <consortium name="The Broad Institute Genomics Platform"/>
            <consortium name="The Broad Institute Genome Sequencing Center for Infectious Disease"/>
            <person name="Wu L."/>
            <person name="Ma J."/>
        </authorList>
    </citation>
    <scope>NUCLEOTIDE SEQUENCE [LARGE SCALE GENOMIC DNA]</scope>
    <source>
        <strain evidence="2">NCAIM B.01391</strain>
    </source>
</reference>
<accession>A0ABW0J126</accession>
<gene>
    <name evidence="1" type="ORF">ACFPOB_30300</name>
</gene>
<dbReference type="EMBL" id="JBHSLW010000127">
    <property type="protein sequence ID" value="MFC5423817.1"/>
    <property type="molecule type" value="Genomic_DNA"/>
</dbReference>
<evidence type="ECO:0000313" key="1">
    <source>
        <dbReference type="EMBL" id="MFC5423817.1"/>
    </source>
</evidence>
<comment type="caution">
    <text evidence="1">The sequence shown here is derived from an EMBL/GenBank/DDBJ whole genome shotgun (WGS) entry which is preliminary data.</text>
</comment>
<evidence type="ECO:0000313" key="2">
    <source>
        <dbReference type="Proteomes" id="UP001596053"/>
    </source>
</evidence>
<keyword evidence="2" id="KW-1185">Reference proteome</keyword>
<sequence length="190" mass="21068">MAKRPSSIDRMDPEVRDWIGRLRDQGRTLDEIIAKLRELDVEALPSRSALHRHLQKADAIAERLRKSRAVADVIVRRLGDAEPDKATRLNIELMHQAVFDMLSADREDGEPVTLEPMQVMLIAKALDHLGKAAKDDVARTVAIEKRAAEKARAEAVRQAEQAVAKHGGAGALTPELKQAFKAMLFGQRDG</sequence>